<reference evidence="1" key="1">
    <citation type="journal article" date="2015" name="Nature">
        <title>Complex archaea that bridge the gap between prokaryotes and eukaryotes.</title>
        <authorList>
            <person name="Spang A."/>
            <person name="Saw J.H."/>
            <person name="Jorgensen S.L."/>
            <person name="Zaremba-Niedzwiedzka K."/>
            <person name="Martijn J."/>
            <person name="Lind A.E."/>
            <person name="van Eijk R."/>
            <person name="Schleper C."/>
            <person name="Guy L."/>
            <person name="Ettema T.J."/>
        </authorList>
    </citation>
    <scope>NUCLEOTIDE SEQUENCE</scope>
</reference>
<gene>
    <name evidence="1" type="ORF">LCGC14_1806330</name>
</gene>
<dbReference type="AlphaFoldDB" id="A0A0F9GN36"/>
<name>A0A0F9GN36_9ZZZZ</name>
<dbReference type="InterPro" id="IPR029063">
    <property type="entry name" value="SAM-dependent_MTases_sf"/>
</dbReference>
<proteinExistence type="predicted"/>
<organism evidence="1">
    <name type="scientific">marine sediment metagenome</name>
    <dbReference type="NCBI Taxonomy" id="412755"/>
    <lineage>
        <taxon>unclassified sequences</taxon>
        <taxon>metagenomes</taxon>
        <taxon>ecological metagenomes</taxon>
    </lineage>
</organism>
<dbReference type="SUPFAM" id="SSF53335">
    <property type="entry name" value="S-adenosyl-L-methionine-dependent methyltransferases"/>
    <property type="match status" value="1"/>
</dbReference>
<sequence>MVLTEHKKFYDEIFQIKGFLESPFLMFGFQELSQGFNPRLKDAKSFKGLLHLMGVKEVTVLDYEDPRADIHFDMNYPFDQNTNKFIGSCNVVADVGCLEHVFNSAQAMKNCMDAVKVGGLYFLHTPIAGYYRHGLHTFNSDMLKWVVKNNGFKIIYCHYSDKEGKEIPEPKFNYQGNILIWLVARRIEVKDKFHVPIQDRQTIHESRRNSKKKTVVGEWDAPKGRGKYPWNGGKCVFPREGMGYMLEDDKVGVLSIS</sequence>
<comment type="caution">
    <text evidence="1">The sequence shown here is derived from an EMBL/GenBank/DDBJ whole genome shotgun (WGS) entry which is preliminary data.</text>
</comment>
<feature type="non-terminal residue" evidence="1">
    <location>
        <position position="257"/>
    </location>
</feature>
<accession>A0A0F9GN36</accession>
<evidence type="ECO:0008006" key="2">
    <source>
        <dbReference type="Google" id="ProtNLM"/>
    </source>
</evidence>
<evidence type="ECO:0000313" key="1">
    <source>
        <dbReference type="EMBL" id="KKM00250.1"/>
    </source>
</evidence>
<dbReference type="EMBL" id="LAZR01017477">
    <property type="protein sequence ID" value="KKM00250.1"/>
    <property type="molecule type" value="Genomic_DNA"/>
</dbReference>
<protein>
    <recommendedName>
        <fullName evidence="2">Methyltransferase type 11 domain-containing protein</fullName>
    </recommendedName>
</protein>
<dbReference type="Gene3D" id="3.40.50.150">
    <property type="entry name" value="Vaccinia Virus protein VP39"/>
    <property type="match status" value="1"/>
</dbReference>